<dbReference type="SUPFAM" id="SSF53067">
    <property type="entry name" value="Actin-like ATPase domain"/>
    <property type="match status" value="2"/>
</dbReference>
<dbReference type="InterPro" id="IPR000600">
    <property type="entry name" value="ROK"/>
</dbReference>
<dbReference type="EMBL" id="CP012677">
    <property type="protein sequence ID" value="ALE92017.1"/>
    <property type="molecule type" value="Genomic_DNA"/>
</dbReference>
<comment type="similarity">
    <text evidence="1">Belongs to the ROK (NagC/XylR) family.</text>
</comment>
<protein>
    <recommendedName>
        <fullName evidence="4">Sugar kinase of the NBD/HSP70 family, may contain an N-terminal HTH domain</fullName>
    </recommendedName>
</protein>
<organism evidence="2 3">
    <name type="scientific">Arthrobacter alpinus</name>
    <dbReference type="NCBI Taxonomy" id="656366"/>
    <lineage>
        <taxon>Bacteria</taxon>
        <taxon>Bacillati</taxon>
        <taxon>Actinomycetota</taxon>
        <taxon>Actinomycetes</taxon>
        <taxon>Micrococcales</taxon>
        <taxon>Micrococcaceae</taxon>
        <taxon>Arthrobacter</taxon>
    </lineage>
</organism>
<sequence length="388" mass="40665">MLTPDDSALQAVRRRHELRVLETLVTHGSRTRRELETDTKLSRTTLSAIVGDLRHRGVLTETDQVPISDGRNGRPTKRLSLNPEAGAAVGIELGRRRISISVMGFDGSIVNHEHRDVSSPSSLESKVQYAADMLRDLVSNGSIKPETVIGTGVGIASRHADPTSLSDGVAQQLDPQGATLAPLRAVLPAPLLWDNNIRLSAMTYGNDDDNLLYVVLSAGVSAAMVTGGGLLRGGNGIAGELGHISVDFAGPPCWCGRHGCLESYINVSNVLVEAAHRGQAFDSIHALSAAAASGHGIARNVVDWAGVLLARAVVSACVLLDPSKVVIAGELSQFGEPLLTPVRKALAGQHLDLGPRSISISTAPYAPTAGSDGAARTALKHWALASVS</sequence>
<dbReference type="PANTHER" id="PTHR18964:SF149">
    <property type="entry name" value="BIFUNCTIONAL UDP-N-ACETYLGLUCOSAMINE 2-EPIMERASE_N-ACETYLMANNOSAMINE KINASE"/>
    <property type="match status" value="1"/>
</dbReference>
<proteinExistence type="inferred from homology"/>
<dbReference type="Proteomes" id="UP000062833">
    <property type="component" value="Chromosome"/>
</dbReference>
<dbReference type="SUPFAM" id="SSF46785">
    <property type="entry name" value="Winged helix' DNA-binding domain"/>
    <property type="match status" value="1"/>
</dbReference>
<evidence type="ECO:0000313" key="3">
    <source>
        <dbReference type="Proteomes" id="UP000062833"/>
    </source>
</evidence>
<dbReference type="InterPro" id="IPR036390">
    <property type="entry name" value="WH_DNA-bd_sf"/>
</dbReference>
<evidence type="ECO:0000256" key="1">
    <source>
        <dbReference type="ARBA" id="ARBA00006479"/>
    </source>
</evidence>
<reference evidence="3" key="1">
    <citation type="submission" date="2015-09" db="EMBL/GenBank/DDBJ databases">
        <title>Complete genome of Arthrobacter alpinus strain R3.8.</title>
        <authorList>
            <person name="See-Too W.S."/>
            <person name="Chan K.G."/>
        </authorList>
    </citation>
    <scope>NUCLEOTIDE SEQUENCE [LARGE SCALE GENOMIC DNA]</scope>
    <source>
        <strain evidence="3">R3.8</strain>
    </source>
</reference>
<gene>
    <name evidence="2" type="ORF">AOC05_06185</name>
</gene>
<dbReference type="PANTHER" id="PTHR18964">
    <property type="entry name" value="ROK (REPRESSOR, ORF, KINASE) FAMILY"/>
    <property type="match status" value="1"/>
</dbReference>
<dbReference type="RefSeq" id="WP_062006484.1">
    <property type="nucleotide sequence ID" value="NZ_CP012677.1"/>
</dbReference>
<dbReference type="PATRIC" id="fig|656366.3.peg.1322"/>
<dbReference type="Gene3D" id="3.30.420.40">
    <property type="match status" value="2"/>
</dbReference>
<evidence type="ECO:0000313" key="2">
    <source>
        <dbReference type="EMBL" id="ALE92017.1"/>
    </source>
</evidence>
<dbReference type="KEGG" id="aaq:AOC05_06185"/>
<name>A0A0M4QF28_9MICC</name>
<dbReference type="InterPro" id="IPR043129">
    <property type="entry name" value="ATPase_NBD"/>
</dbReference>
<keyword evidence="3" id="KW-1185">Reference proteome</keyword>
<accession>A0A0M4QF28</accession>
<evidence type="ECO:0008006" key="4">
    <source>
        <dbReference type="Google" id="ProtNLM"/>
    </source>
</evidence>
<dbReference type="OrthoDB" id="5174513at2"/>
<dbReference type="AlphaFoldDB" id="A0A0M4QF28"/>
<dbReference type="Gene3D" id="1.10.10.10">
    <property type="entry name" value="Winged helix-like DNA-binding domain superfamily/Winged helix DNA-binding domain"/>
    <property type="match status" value="1"/>
</dbReference>
<dbReference type="Pfam" id="PF00480">
    <property type="entry name" value="ROK"/>
    <property type="match status" value="1"/>
</dbReference>
<dbReference type="InterPro" id="IPR036388">
    <property type="entry name" value="WH-like_DNA-bd_sf"/>
</dbReference>